<feature type="compositionally biased region" description="Polar residues" evidence="1">
    <location>
        <begin position="51"/>
        <end position="70"/>
    </location>
</feature>
<proteinExistence type="predicted"/>
<gene>
    <name evidence="2" type="ORF">B0T22DRAFT_448205</name>
</gene>
<keyword evidence="3" id="KW-1185">Reference proteome</keyword>
<name>A0AAE1CFW5_9PEZI</name>
<reference evidence="2" key="2">
    <citation type="submission" date="2023-06" db="EMBL/GenBank/DDBJ databases">
        <authorList>
            <consortium name="Lawrence Berkeley National Laboratory"/>
            <person name="Haridas S."/>
            <person name="Hensen N."/>
            <person name="Bonometti L."/>
            <person name="Westerberg I."/>
            <person name="Brannstrom I.O."/>
            <person name="Guillou S."/>
            <person name="Cros-Aarteil S."/>
            <person name="Calhoun S."/>
            <person name="Kuo A."/>
            <person name="Mondo S."/>
            <person name="Pangilinan J."/>
            <person name="Riley R."/>
            <person name="Labutti K."/>
            <person name="Andreopoulos B."/>
            <person name="Lipzen A."/>
            <person name="Chen C."/>
            <person name="Yanf M."/>
            <person name="Daum C."/>
            <person name="Ng V."/>
            <person name="Clum A."/>
            <person name="Steindorff A."/>
            <person name="Ohm R."/>
            <person name="Martin F."/>
            <person name="Silar P."/>
            <person name="Natvig D."/>
            <person name="Lalanne C."/>
            <person name="Gautier V."/>
            <person name="Ament-Velasquez S.L."/>
            <person name="Kruys A."/>
            <person name="Hutchinson M.I."/>
            <person name="Powell A.J."/>
            <person name="Barry K."/>
            <person name="Miller A.N."/>
            <person name="Grigoriev I.V."/>
            <person name="Debuchy R."/>
            <person name="Gladieux P."/>
            <person name="Thoren M.H."/>
            <person name="Johannesson H."/>
        </authorList>
    </citation>
    <scope>NUCLEOTIDE SEQUENCE</scope>
    <source>
        <strain evidence="2">CBS 314.62</strain>
    </source>
</reference>
<accession>A0AAE1CFW5</accession>
<organism evidence="2 3">
    <name type="scientific">Podospora appendiculata</name>
    <dbReference type="NCBI Taxonomy" id="314037"/>
    <lineage>
        <taxon>Eukaryota</taxon>
        <taxon>Fungi</taxon>
        <taxon>Dikarya</taxon>
        <taxon>Ascomycota</taxon>
        <taxon>Pezizomycotina</taxon>
        <taxon>Sordariomycetes</taxon>
        <taxon>Sordariomycetidae</taxon>
        <taxon>Sordariales</taxon>
        <taxon>Podosporaceae</taxon>
        <taxon>Podospora</taxon>
    </lineage>
</organism>
<evidence type="ECO:0000313" key="2">
    <source>
        <dbReference type="EMBL" id="KAK3692799.1"/>
    </source>
</evidence>
<protein>
    <submittedName>
        <fullName evidence="2">Uncharacterized protein</fullName>
    </submittedName>
</protein>
<comment type="caution">
    <text evidence="2">The sequence shown here is derived from an EMBL/GenBank/DDBJ whole genome shotgun (WGS) entry which is preliminary data.</text>
</comment>
<dbReference type="Proteomes" id="UP001270362">
    <property type="component" value="Unassembled WGS sequence"/>
</dbReference>
<feature type="region of interest" description="Disordered" evidence="1">
    <location>
        <begin position="30"/>
        <end position="100"/>
    </location>
</feature>
<evidence type="ECO:0000313" key="3">
    <source>
        <dbReference type="Proteomes" id="UP001270362"/>
    </source>
</evidence>
<dbReference type="AlphaFoldDB" id="A0AAE1CFW5"/>
<sequence length="150" mass="17149">MWPAPRVLFAAAAAAFCSRDMSMSPVVVTLHKKKREREREKSSGRRPAFPQLTSQTRATQTRGTQSQCSIPSGRRIAFPGSIKREDDNRSSEGAAPRRTPPIAPRHVWLVSLFEWLWCWSDARLGRLTKERKVSRMMESRNKGRTEARIL</sequence>
<evidence type="ECO:0000256" key="1">
    <source>
        <dbReference type="SAM" id="MobiDB-lite"/>
    </source>
</evidence>
<dbReference type="EMBL" id="JAULSO010000001">
    <property type="protein sequence ID" value="KAK3692799.1"/>
    <property type="molecule type" value="Genomic_DNA"/>
</dbReference>
<reference evidence="2" key="1">
    <citation type="journal article" date="2023" name="Mol. Phylogenet. Evol.">
        <title>Genome-scale phylogeny and comparative genomics of the fungal order Sordariales.</title>
        <authorList>
            <person name="Hensen N."/>
            <person name="Bonometti L."/>
            <person name="Westerberg I."/>
            <person name="Brannstrom I.O."/>
            <person name="Guillou S."/>
            <person name="Cros-Aarteil S."/>
            <person name="Calhoun S."/>
            <person name="Haridas S."/>
            <person name="Kuo A."/>
            <person name="Mondo S."/>
            <person name="Pangilinan J."/>
            <person name="Riley R."/>
            <person name="LaButti K."/>
            <person name="Andreopoulos B."/>
            <person name="Lipzen A."/>
            <person name="Chen C."/>
            <person name="Yan M."/>
            <person name="Daum C."/>
            <person name="Ng V."/>
            <person name="Clum A."/>
            <person name="Steindorff A."/>
            <person name="Ohm R.A."/>
            <person name="Martin F."/>
            <person name="Silar P."/>
            <person name="Natvig D.O."/>
            <person name="Lalanne C."/>
            <person name="Gautier V."/>
            <person name="Ament-Velasquez S.L."/>
            <person name="Kruys A."/>
            <person name="Hutchinson M.I."/>
            <person name="Powell A.J."/>
            <person name="Barry K."/>
            <person name="Miller A.N."/>
            <person name="Grigoriev I.V."/>
            <person name="Debuchy R."/>
            <person name="Gladieux P."/>
            <person name="Hiltunen Thoren M."/>
            <person name="Johannesson H."/>
        </authorList>
    </citation>
    <scope>NUCLEOTIDE SEQUENCE</scope>
    <source>
        <strain evidence="2">CBS 314.62</strain>
    </source>
</reference>